<evidence type="ECO:0000313" key="2">
    <source>
        <dbReference type="Proteomes" id="UP001054252"/>
    </source>
</evidence>
<sequence length="257" mass="29477">MSYSNWGCFTYICSSRKLDKETQALEVGILRRGEKFTNAGEILVVDDYSIQYCARVFEDKQKEVKQVNEKIEADLKTQLRQPGKIAWNKVEDWLKKASQMVTMKVEDLISQGECSSSTSIEEKIEELKQMLEEGREFTNVGVNLVVDDRSIQYLARVFEEKQKEVKQVKEKIEADLKTQLLQPGKIAWNKVEDWLKKASQQVTMKVEDLISQGECSSSTDINEKIEELKQMLGEGKEFTKVSVSLVVDDRSIQASSR</sequence>
<proteinExistence type="predicted"/>
<evidence type="ECO:0000313" key="1">
    <source>
        <dbReference type="EMBL" id="GKV41138.1"/>
    </source>
</evidence>
<accession>A0AAV5LUI5</accession>
<reference evidence="1 2" key="1">
    <citation type="journal article" date="2021" name="Commun. Biol.">
        <title>The genome of Shorea leprosula (Dipterocarpaceae) highlights the ecological relevance of drought in aseasonal tropical rainforests.</title>
        <authorList>
            <person name="Ng K.K.S."/>
            <person name="Kobayashi M.J."/>
            <person name="Fawcett J.A."/>
            <person name="Hatakeyama M."/>
            <person name="Paape T."/>
            <person name="Ng C.H."/>
            <person name="Ang C.C."/>
            <person name="Tnah L.H."/>
            <person name="Lee C.T."/>
            <person name="Nishiyama T."/>
            <person name="Sese J."/>
            <person name="O'Brien M.J."/>
            <person name="Copetti D."/>
            <person name="Mohd Noor M.I."/>
            <person name="Ong R.C."/>
            <person name="Putra M."/>
            <person name="Sireger I.Z."/>
            <person name="Indrioko S."/>
            <person name="Kosugi Y."/>
            <person name="Izuno A."/>
            <person name="Isagi Y."/>
            <person name="Lee S.L."/>
            <person name="Shimizu K.K."/>
        </authorList>
    </citation>
    <scope>NUCLEOTIDE SEQUENCE [LARGE SCALE GENOMIC DNA]</scope>
    <source>
        <strain evidence="1">214</strain>
    </source>
</reference>
<dbReference type="AlphaFoldDB" id="A0AAV5LUI5"/>
<comment type="caution">
    <text evidence="1">The sequence shown here is derived from an EMBL/GenBank/DDBJ whole genome shotgun (WGS) entry which is preliminary data.</text>
</comment>
<dbReference type="Proteomes" id="UP001054252">
    <property type="component" value="Unassembled WGS sequence"/>
</dbReference>
<dbReference type="EMBL" id="BPVZ01000147">
    <property type="protein sequence ID" value="GKV41138.1"/>
    <property type="molecule type" value="Genomic_DNA"/>
</dbReference>
<organism evidence="1 2">
    <name type="scientific">Rubroshorea leprosula</name>
    <dbReference type="NCBI Taxonomy" id="152421"/>
    <lineage>
        <taxon>Eukaryota</taxon>
        <taxon>Viridiplantae</taxon>
        <taxon>Streptophyta</taxon>
        <taxon>Embryophyta</taxon>
        <taxon>Tracheophyta</taxon>
        <taxon>Spermatophyta</taxon>
        <taxon>Magnoliopsida</taxon>
        <taxon>eudicotyledons</taxon>
        <taxon>Gunneridae</taxon>
        <taxon>Pentapetalae</taxon>
        <taxon>rosids</taxon>
        <taxon>malvids</taxon>
        <taxon>Malvales</taxon>
        <taxon>Dipterocarpaceae</taxon>
        <taxon>Rubroshorea</taxon>
    </lineage>
</organism>
<protein>
    <submittedName>
        <fullName evidence="1">Uncharacterized protein</fullName>
    </submittedName>
</protein>
<name>A0AAV5LUI5_9ROSI</name>
<gene>
    <name evidence="1" type="ORF">SLEP1_g48708</name>
</gene>
<keyword evidence="2" id="KW-1185">Reference proteome</keyword>